<dbReference type="InterPro" id="IPR002524">
    <property type="entry name" value="Cation_efflux"/>
</dbReference>
<dbReference type="AlphaFoldDB" id="A0A7W7IS78"/>
<dbReference type="InterPro" id="IPR027469">
    <property type="entry name" value="Cation_efflux_TMD_sf"/>
</dbReference>
<dbReference type="InterPro" id="IPR027470">
    <property type="entry name" value="Cation_efflux_CTD"/>
</dbReference>
<evidence type="ECO:0000256" key="4">
    <source>
        <dbReference type="ARBA" id="ARBA00022692"/>
    </source>
</evidence>
<keyword evidence="5" id="KW-0864">Zinc transport</keyword>
<evidence type="ECO:0000259" key="12">
    <source>
        <dbReference type="Pfam" id="PF16916"/>
    </source>
</evidence>
<feature type="compositionally biased region" description="Basic and acidic residues" evidence="9">
    <location>
        <begin position="313"/>
        <end position="353"/>
    </location>
</feature>
<comment type="caution">
    <text evidence="13">The sequence shown here is derived from an EMBL/GenBank/DDBJ whole genome shotgun (WGS) entry which is preliminary data.</text>
</comment>
<evidence type="ECO:0000313" key="13">
    <source>
        <dbReference type="EMBL" id="MBB4799584.1"/>
    </source>
</evidence>
<keyword evidence="6 10" id="KW-1133">Transmembrane helix</keyword>
<dbReference type="SUPFAM" id="SSF161111">
    <property type="entry name" value="Cation efflux protein transmembrane domain-like"/>
    <property type="match status" value="1"/>
</dbReference>
<dbReference type="NCBIfam" id="TIGR01297">
    <property type="entry name" value="CDF"/>
    <property type="match status" value="1"/>
</dbReference>
<dbReference type="GO" id="GO:0005886">
    <property type="term" value="C:plasma membrane"/>
    <property type="evidence" value="ECO:0007669"/>
    <property type="project" value="TreeGrafter"/>
</dbReference>
<evidence type="ECO:0000256" key="9">
    <source>
        <dbReference type="SAM" id="MobiDB-lite"/>
    </source>
</evidence>
<dbReference type="InterPro" id="IPR050681">
    <property type="entry name" value="CDF/SLC30A"/>
</dbReference>
<evidence type="ECO:0000256" key="5">
    <source>
        <dbReference type="ARBA" id="ARBA00022906"/>
    </source>
</evidence>
<feature type="region of interest" description="Disordered" evidence="9">
    <location>
        <begin position="1"/>
        <end position="20"/>
    </location>
</feature>
<gene>
    <name evidence="13" type="ORF">HNP32_003342</name>
</gene>
<feature type="transmembrane region" description="Helical" evidence="10">
    <location>
        <begin position="95"/>
        <end position="114"/>
    </location>
</feature>
<keyword evidence="4 10" id="KW-0812">Transmembrane</keyword>
<dbReference type="SUPFAM" id="SSF160240">
    <property type="entry name" value="Cation efflux protein cytoplasmic domain-like"/>
    <property type="match status" value="1"/>
</dbReference>
<keyword evidence="14" id="KW-1185">Reference proteome</keyword>
<dbReference type="InterPro" id="IPR058533">
    <property type="entry name" value="Cation_efflux_TM"/>
</dbReference>
<evidence type="ECO:0000259" key="11">
    <source>
        <dbReference type="Pfam" id="PF01545"/>
    </source>
</evidence>
<keyword evidence="3" id="KW-0813">Transport</keyword>
<protein>
    <submittedName>
        <fullName evidence="13">Cobalt-zinc-cadmium efflux system protein</fullName>
    </submittedName>
</protein>
<evidence type="ECO:0000313" key="14">
    <source>
        <dbReference type="Proteomes" id="UP000539957"/>
    </source>
</evidence>
<dbReference type="Proteomes" id="UP000539957">
    <property type="component" value="Unassembled WGS sequence"/>
</dbReference>
<evidence type="ECO:0000256" key="8">
    <source>
        <dbReference type="ARBA" id="ARBA00023136"/>
    </source>
</evidence>
<evidence type="ECO:0000256" key="1">
    <source>
        <dbReference type="ARBA" id="ARBA00004141"/>
    </source>
</evidence>
<feature type="domain" description="Cation efflux protein transmembrane" evidence="11">
    <location>
        <begin position="28"/>
        <end position="219"/>
    </location>
</feature>
<keyword evidence="8 10" id="KW-0472">Membrane</keyword>
<name>A0A7W7IS78_9CAUL</name>
<feature type="transmembrane region" description="Helical" evidence="10">
    <location>
        <begin position="170"/>
        <end position="188"/>
    </location>
</feature>
<dbReference type="PANTHER" id="PTHR11562:SF17">
    <property type="entry name" value="RE54080P-RELATED"/>
    <property type="match status" value="1"/>
</dbReference>
<comment type="subcellular location">
    <subcellularLocation>
        <location evidence="1">Membrane</location>
        <topology evidence="1">Multi-pass membrane protein</topology>
    </subcellularLocation>
</comment>
<feature type="transmembrane region" description="Helical" evidence="10">
    <location>
        <begin position="126"/>
        <end position="149"/>
    </location>
</feature>
<dbReference type="RefSeq" id="WP_184273101.1">
    <property type="nucleotide sequence ID" value="NZ_CP194722.1"/>
</dbReference>
<organism evidence="13 14">
    <name type="scientific">Brevundimonas bullata</name>
    <dbReference type="NCBI Taxonomy" id="13160"/>
    <lineage>
        <taxon>Bacteria</taxon>
        <taxon>Pseudomonadati</taxon>
        <taxon>Pseudomonadota</taxon>
        <taxon>Alphaproteobacteria</taxon>
        <taxon>Caulobacterales</taxon>
        <taxon>Caulobacteraceae</taxon>
        <taxon>Brevundimonas</taxon>
    </lineage>
</organism>
<evidence type="ECO:0000256" key="10">
    <source>
        <dbReference type="SAM" id="Phobius"/>
    </source>
</evidence>
<feature type="transmembrane region" description="Helical" evidence="10">
    <location>
        <begin position="28"/>
        <end position="48"/>
    </location>
</feature>
<feature type="transmembrane region" description="Helical" evidence="10">
    <location>
        <begin position="54"/>
        <end position="75"/>
    </location>
</feature>
<dbReference type="InterPro" id="IPR036837">
    <property type="entry name" value="Cation_efflux_CTD_sf"/>
</dbReference>
<keyword evidence="5" id="KW-0862">Zinc</keyword>
<accession>A0A7W7IS78</accession>
<dbReference type="Gene3D" id="1.20.1510.10">
    <property type="entry name" value="Cation efflux protein transmembrane domain"/>
    <property type="match status" value="1"/>
</dbReference>
<reference evidence="13 14" key="1">
    <citation type="submission" date="2020-08" db="EMBL/GenBank/DDBJ databases">
        <title>Functional genomics of gut bacteria from endangered species of beetles.</title>
        <authorList>
            <person name="Carlos-Shanley C."/>
        </authorList>
    </citation>
    <scope>NUCLEOTIDE SEQUENCE [LARGE SCALE GENOMIC DNA]</scope>
    <source>
        <strain evidence="13 14">S00123</strain>
    </source>
</reference>
<sequence length="364" mass="39433">MSHSHHEHSHDHDHSHAPTVTRDNERKVLLSFSLIFTFMIVEVIGGLASGSLALLADAGHMLTDAIALALAYLAFRFGRRMADSKRTFGYMRFEVVAGFVNAVTLFAIVGWILFEAWNRFKEPHAVLAGPMFWVAVAGLLVNILVFWILTRGDTEHVNIKGAALHVMGDLLGSVGAVAAAIIISLTGWTPIDPILSVLVSLLILRSAWKLLGKSLHILLEGAPDNAAPDAVTAHLKAKVPGLAEVSHVHVWQITSGRTLATLHVRPESDAQARAVAIAVERELKSRFSIEHPTVAVDWNDGSVVCSLSSPPVNDHDAHDRSGHDHSGHDHSDHDHSGHDHGDHDHAGHDHEPKSAAGARRAHAH</sequence>
<evidence type="ECO:0000256" key="7">
    <source>
        <dbReference type="ARBA" id="ARBA00023065"/>
    </source>
</evidence>
<dbReference type="Pfam" id="PF01545">
    <property type="entry name" value="Cation_efflux"/>
    <property type="match status" value="1"/>
</dbReference>
<dbReference type="EMBL" id="JACHKY010000006">
    <property type="protein sequence ID" value="MBB4799584.1"/>
    <property type="molecule type" value="Genomic_DNA"/>
</dbReference>
<comment type="similarity">
    <text evidence="2">Belongs to the cation diffusion facilitator (CDF) transporter (TC 2.A.4) family. SLC30A subfamily.</text>
</comment>
<dbReference type="Pfam" id="PF16916">
    <property type="entry name" value="ZT_dimer"/>
    <property type="match status" value="1"/>
</dbReference>
<feature type="domain" description="Cation efflux protein cytoplasmic" evidence="12">
    <location>
        <begin position="230"/>
        <end position="296"/>
    </location>
</feature>
<dbReference type="PANTHER" id="PTHR11562">
    <property type="entry name" value="CATION EFFLUX PROTEIN/ ZINC TRANSPORTER"/>
    <property type="match status" value="1"/>
</dbReference>
<evidence type="ECO:0000256" key="2">
    <source>
        <dbReference type="ARBA" id="ARBA00008873"/>
    </source>
</evidence>
<feature type="compositionally biased region" description="Basic and acidic residues" evidence="9">
    <location>
        <begin position="8"/>
        <end position="20"/>
    </location>
</feature>
<evidence type="ECO:0000256" key="6">
    <source>
        <dbReference type="ARBA" id="ARBA00022989"/>
    </source>
</evidence>
<proteinExistence type="inferred from homology"/>
<feature type="region of interest" description="Disordered" evidence="9">
    <location>
        <begin position="307"/>
        <end position="364"/>
    </location>
</feature>
<keyword evidence="7" id="KW-0406">Ion transport</keyword>
<dbReference type="GO" id="GO:0005385">
    <property type="term" value="F:zinc ion transmembrane transporter activity"/>
    <property type="evidence" value="ECO:0007669"/>
    <property type="project" value="TreeGrafter"/>
</dbReference>
<evidence type="ECO:0000256" key="3">
    <source>
        <dbReference type="ARBA" id="ARBA00022448"/>
    </source>
</evidence>